<dbReference type="Pfam" id="PF06551">
    <property type="entry name" value="DUF1120"/>
    <property type="match status" value="1"/>
</dbReference>
<dbReference type="AlphaFoldDB" id="A0AAP4D3H4"/>
<reference evidence="2 3" key="1">
    <citation type="submission" date="2023-06" db="EMBL/GenBank/DDBJ databases">
        <title>Identification and characterization of antibiotic-resistant Gram-negative bacteria.</title>
        <authorList>
            <person name="Cho G.-S."/>
            <person name="Lee J."/>
            <person name="Tai E."/>
            <person name="Jeong S."/>
            <person name="Kim I."/>
            <person name="Kim B.-E."/>
            <person name="Jeong M.-I."/>
            <person name="Oh K.-K."/>
            <person name="Franz C.M.A.P."/>
        </authorList>
    </citation>
    <scope>NUCLEOTIDE SEQUENCE [LARGE SCALE GENOMIC DNA]</scope>
    <source>
        <strain evidence="2 3">V106_12</strain>
    </source>
</reference>
<proteinExistence type="predicted"/>
<comment type="caution">
    <text evidence="2">The sequence shown here is derived from an EMBL/GenBank/DDBJ whole genome shotgun (WGS) entry which is preliminary data.</text>
</comment>
<evidence type="ECO:0000256" key="1">
    <source>
        <dbReference type="SAM" id="SignalP"/>
    </source>
</evidence>
<evidence type="ECO:0000313" key="3">
    <source>
        <dbReference type="Proteomes" id="UP001223214"/>
    </source>
</evidence>
<organism evidence="2 3">
    <name type="scientific">Lelliottia wanjuensis</name>
    <dbReference type="NCBI Taxonomy" id="3050585"/>
    <lineage>
        <taxon>Bacteria</taxon>
        <taxon>Pseudomonadati</taxon>
        <taxon>Pseudomonadota</taxon>
        <taxon>Gammaproteobacteria</taxon>
        <taxon>Enterobacterales</taxon>
        <taxon>Enterobacteriaceae</taxon>
        <taxon>Lelliottia</taxon>
    </lineage>
</organism>
<keyword evidence="3" id="KW-1185">Reference proteome</keyword>
<name>A0AAP4D3H4_9ENTR</name>
<dbReference type="RefSeq" id="WP_285150749.1">
    <property type="nucleotide sequence ID" value="NZ_JASSOM010000051.1"/>
</dbReference>
<sequence length="227" mass="23322">MNNLFKHYSVAALILSAASSAFAADTADLKVQGTLIMGSCTPTLTSGGVVDYGKISLSSMSATDVNQLGTKEITLTLTCQTPTKAGWSITDNRADSVIDTQPQMEGNPIPGTVDEFGLGTTVAGVRLGSYGINAANNGDPVIDGKQGYIGVSDDNGMTWGIAANGGVYSHGDGARLITFSDADGQPVEFTTASDILKVGASVQDTTTLAITDDTLLDGLATISVKYL</sequence>
<dbReference type="EMBL" id="JASSOM010000051">
    <property type="protein sequence ID" value="MDK9363659.1"/>
    <property type="molecule type" value="Genomic_DNA"/>
</dbReference>
<feature type="signal peptide" evidence="1">
    <location>
        <begin position="1"/>
        <end position="23"/>
    </location>
</feature>
<protein>
    <submittedName>
        <fullName evidence="2">DUF1120 domain-containing protein</fullName>
    </submittedName>
</protein>
<feature type="chain" id="PRO_5043029787" evidence="1">
    <location>
        <begin position="24"/>
        <end position="227"/>
    </location>
</feature>
<dbReference type="InterPro" id="IPR010546">
    <property type="entry name" value="DUF1120"/>
</dbReference>
<keyword evidence="1" id="KW-0732">Signal</keyword>
<accession>A0AAP4D3H4</accession>
<evidence type="ECO:0000313" key="2">
    <source>
        <dbReference type="EMBL" id="MDK9363659.1"/>
    </source>
</evidence>
<gene>
    <name evidence="2" type="ORF">QQF32_10680</name>
</gene>
<dbReference type="Proteomes" id="UP001223214">
    <property type="component" value="Unassembled WGS sequence"/>
</dbReference>